<keyword evidence="1 2" id="KW-0129">CBS domain</keyword>
<dbReference type="Pfam" id="PF00571">
    <property type="entry name" value="CBS"/>
    <property type="match status" value="2"/>
</dbReference>
<reference evidence="5 6" key="1">
    <citation type="submission" date="2021-07" db="EMBL/GenBank/DDBJ databases">
        <title>Paraburkholderia edwinii protects Aspergillus sp. from phenazines by acting as a toxin sponge.</title>
        <authorList>
            <person name="Dahlstrom K.M."/>
            <person name="Newman D.K."/>
        </authorList>
    </citation>
    <scope>NUCLEOTIDE SEQUENCE [LARGE SCALE GENOMIC DNA]</scope>
    <source>
        <strain evidence="5 6">Pe01</strain>
    </source>
</reference>
<dbReference type="SUPFAM" id="SSF54631">
    <property type="entry name" value="CBS-domain pair"/>
    <property type="match status" value="1"/>
</dbReference>
<evidence type="ECO:0000256" key="3">
    <source>
        <dbReference type="SAM" id="MobiDB-lite"/>
    </source>
</evidence>
<organism evidence="5 6">
    <name type="scientific">Paraburkholderia edwinii</name>
    <dbReference type="NCBI Taxonomy" id="2861782"/>
    <lineage>
        <taxon>Bacteria</taxon>
        <taxon>Pseudomonadati</taxon>
        <taxon>Pseudomonadota</taxon>
        <taxon>Betaproteobacteria</taxon>
        <taxon>Burkholderiales</taxon>
        <taxon>Burkholderiaceae</taxon>
        <taxon>Paraburkholderia</taxon>
    </lineage>
</organism>
<feature type="compositionally biased region" description="Basic and acidic residues" evidence="3">
    <location>
        <begin position="134"/>
        <end position="143"/>
    </location>
</feature>
<dbReference type="InterPro" id="IPR046342">
    <property type="entry name" value="CBS_dom_sf"/>
</dbReference>
<sequence>MSRAVRELMSRDVVTIAPSDTIGHAAQLMHRHGVAALPICDGARLTGLLTDRDLAVRALWVGKPPYTLVREVACDGAECCFDDDDVAEIARQMRIAQLKLMPVIDHQHRLVGMLSRGDIAARGKPAAIGNGRSNDTRRGARHD</sequence>
<name>A0ABX8UES7_9BURK</name>
<evidence type="ECO:0000313" key="6">
    <source>
        <dbReference type="Proteomes" id="UP000826462"/>
    </source>
</evidence>
<dbReference type="RefSeq" id="WP_219796269.1">
    <property type="nucleotide sequence ID" value="NZ_CP080095.1"/>
</dbReference>
<evidence type="ECO:0000313" key="5">
    <source>
        <dbReference type="EMBL" id="QYD67275.1"/>
    </source>
</evidence>
<proteinExistence type="predicted"/>
<accession>A0ABX8UES7</accession>
<dbReference type="Proteomes" id="UP000826462">
    <property type="component" value="Chromosome 1"/>
</dbReference>
<dbReference type="PANTHER" id="PTHR43080:SF2">
    <property type="entry name" value="CBS DOMAIN-CONTAINING PROTEIN"/>
    <property type="match status" value="1"/>
</dbReference>
<protein>
    <submittedName>
        <fullName evidence="5">CBS domain-containing protein</fullName>
    </submittedName>
</protein>
<feature type="region of interest" description="Disordered" evidence="3">
    <location>
        <begin position="123"/>
        <end position="143"/>
    </location>
</feature>
<evidence type="ECO:0000256" key="2">
    <source>
        <dbReference type="PROSITE-ProRule" id="PRU00703"/>
    </source>
</evidence>
<feature type="domain" description="CBS" evidence="4">
    <location>
        <begin position="9"/>
        <end position="65"/>
    </location>
</feature>
<dbReference type="PROSITE" id="PS51371">
    <property type="entry name" value="CBS"/>
    <property type="match status" value="1"/>
</dbReference>
<dbReference type="Gene3D" id="3.10.580.10">
    <property type="entry name" value="CBS-domain"/>
    <property type="match status" value="1"/>
</dbReference>
<gene>
    <name evidence="5" type="ORF">KZJ38_12900</name>
</gene>
<dbReference type="PANTHER" id="PTHR43080">
    <property type="entry name" value="CBS DOMAIN-CONTAINING PROTEIN CBSX3, MITOCHONDRIAL"/>
    <property type="match status" value="1"/>
</dbReference>
<dbReference type="EMBL" id="CP080095">
    <property type="protein sequence ID" value="QYD67275.1"/>
    <property type="molecule type" value="Genomic_DNA"/>
</dbReference>
<dbReference type="SMART" id="SM00116">
    <property type="entry name" value="CBS"/>
    <property type="match status" value="2"/>
</dbReference>
<evidence type="ECO:0000259" key="4">
    <source>
        <dbReference type="PROSITE" id="PS51371"/>
    </source>
</evidence>
<dbReference type="InterPro" id="IPR051257">
    <property type="entry name" value="Diverse_CBS-Domain"/>
</dbReference>
<evidence type="ECO:0000256" key="1">
    <source>
        <dbReference type="ARBA" id="ARBA00023122"/>
    </source>
</evidence>
<keyword evidence="6" id="KW-1185">Reference proteome</keyword>
<dbReference type="InterPro" id="IPR000644">
    <property type="entry name" value="CBS_dom"/>
</dbReference>